<organism evidence="1 2">
    <name type="scientific">Thalassotalea profundi</name>
    <dbReference type="NCBI Taxonomy" id="2036687"/>
    <lineage>
        <taxon>Bacteria</taxon>
        <taxon>Pseudomonadati</taxon>
        <taxon>Pseudomonadota</taxon>
        <taxon>Gammaproteobacteria</taxon>
        <taxon>Alteromonadales</taxon>
        <taxon>Colwelliaceae</taxon>
        <taxon>Thalassotalea</taxon>
    </lineage>
</organism>
<proteinExistence type="predicted"/>
<keyword evidence="2" id="KW-1185">Reference proteome</keyword>
<accession>A0ABQ3IX19</accession>
<reference evidence="2" key="1">
    <citation type="journal article" date="2019" name="Int. J. Syst. Evol. Microbiol.">
        <title>The Global Catalogue of Microorganisms (GCM) 10K type strain sequencing project: providing services to taxonomists for standard genome sequencing and annotation.</title>
        <authorList>
            <consortium name="The Broad Institute Genomics Platform"/>
            <consortium name="The Broad Institute Genome Sequencing Center for Infectious Disease"/>
            <person name="Wu L."/>
            <person name="Ma J."/>
        </authorList>
    </citation>
    <scope>NUCLEOTIDE SEQUENCE [LARGE SCALE GENOMIC DNA]</scope>
    <source>
        <strain evidence="2">CGMCC 1.15922</strain>
    </source>
</reference>
<evidence type="ECO:0000313" key="2">
    <source>
        <dbReference type="Proteomes" id="UP000626370"/>
    </source>
</evidence>
<dbReference type="Proteomes" id="UP000626370">
    <property type="component" value="Unassembled WGS sequence"/>
</dbReference>
<sequence>MIINSGVNYVNGSIPTQPSTSDSSTLSTLLTETQINNNQVDSGTKQADFTRMTRQELNDWANTKIRNGDMSLDDGRPFMAMAMKIPVSGGFSGELSVDNDKTRYNFIQKARDGIQGALSRNDEATLDMLKSAMSIMQNHQGHTIGVDISV</sequence>
<gene>
    <name evidence="1" type="ORF">GCM10011501_23720</name>
</gene>
<protein>
    <submittedName>
        <fullName evidence="1">Uncharacterized protein</fullName>
    </submittedName>
</protein>
<dbReference type="EMBL" id="BNAH01000009">
    <property type="protein sequence ID" value="GHE93587.1"/>
    <property type="molecule type" value="Genomic_DNA"/>
</dbReference>
<name>A0ABQ3IX19_9GAMM</name>
<comment type="caution">
    <text evidence="1">The sequence shown here is derived from an EMBL/GenBank/DDBJ whole genome shotgun (WGS) entry which is preliminary data.</text>
</comment>
<dbReference type="RefSeq" id="WP_189378474.1">
    <property type="nucleotide sequence ID" value="NZ_BNAH01000009.1"/>
</dbReference>
<evidence type="ECO:0000313" key="1">
    <source>
        <dbReference type="EMBL" id="GHE93587.1"/>
    </source>
</evidence>